<dbReference type="InterPro" id="IPR024571">
    <property type="entry name" value="ERAP1-like_C_dom"/>
</dbReference>
<dbReference type="CDD" id="cd09601">
    <property type="entry name" value="M1_APN-Q_like"/>
    <property type="match status" value="1"/>
</dbReference>
<evidence type="ECO:0000256" key="1">
    <source>
        <dbReference type="ARBA" id="ARBA00000098"/>
    </source>
</evidence>
<dbReference type="GO" id="GO:0042277">
    <property type="term" value="F:peptide binding"/>
    <property type="evidence" value="ECO:0007669"/>
    <property type="project" value="TreeGrafter"/>
</dbReference>
<dbReference type="GO" id="GO:0005615">
    <property type="term" value="C:extracellular space"/>
    <property type="evidence" value="ECO:0007669"/>
    <property type="project" value="TreeGrafter"/>
</dbReference>
<dbReference type="GO" id="GO:0070006">
    <property type="term" value="F:metalloaminopeptidase activity"/>
    <property type="evidence" value="ECO:0007669"/>
    <property type="project" value="TreeGrafter"/>
</dbReference>
<accession>A0A411HIQ7</accession>
<evidence type="ECO:0000256" key="5">
    <source>
        <dbReference type="ARBA" id="ARBA00022723"/>
    </source>
</evidence>
<evidence type="ECO:0000256" key="10">
    <source>
        <dbReference type="PIRSR" id="PIRSR634016-3"/>
    </source>
</evidence>
<dbReference type="GO" id="GO:0008270">
    <property type="term" value="F:zinc ion binding"/>
    <property type="evidence" value="ECO:0007669"/>
    <property type="project" value="UniProtKB-UniRule"/>
</dbReference>
<evidence type="ECO:0000259" key="16">
    <source>
        <dbReference type="Pfam" id="PF17900"/>
    </source>
</evidence>
<dbReference type="RefSeq" id="WP_129832620.1">
    <property type="nucleotide sequence ID" value="NZ_CP035704.1"/>
</dbReference>
<feature type="domain" description="ERAP1-like C-terminal" evidence="15">
    <location>
        <begin position="552"/>
        <end position="871"/>
    </location>
</feature>
<proteinExistence type="inferred from homology"/>
<evidence type="ECO:0000256" key="2">
    <source>
        <dbReference type="ARBA" id="ARBA00010136"/>
    </source>
</evidence>
<dbReference type="GO" id="GO:0006508">
    <property type="term" value="P:proteolysis"/>
    <property type="evidence" value="ECO:0007669"/>
    <property type="project" value="UniProtKB-KW"/>
</dbReference>
<evidence type="ECO:0000256" key="13">
    <source>
        <dbReference type="SAM" id="SignalP"/>
    </source>
</evidence>
<dbReference type="GO" id="GO:0043171">
    <property type="term" value="P:peptide catabolic process"/>
    <property type="evidence" value="ECO:0007669"/>
    <property type="project" value="TreeGrafter"/>
</dbReference>
<keyword evidence="8 12" id="KW-0482">Metalloprotease</keyword>
<dbReference type="InterPro" id="IPR050344">
    <property type="entry name" value="Peptidase_M1_aminopeptidases"/>
</dbReference>
<dbReference type="InterPro" id="IPR045357">
    <property type="entry name" value="Aminopeptidase_N-like_N"/>
</dbReference>
<evidence type="ECO:0000256" key="3">
    <source>
        <dbReference type="ARBA" id="ARBA00022438"/>
    </source>
</evidence>
<evidence type="ECO:0000256" key="4">
    <source>
        <dbReference type="ARBA" id="ARBA00022670"/>
    </source>
</evidence>
<evidence type="ECO:0000259" key="14">
    <source>
        <dbReference type="Pfam" id="PF01433"/>
    </source>
</evidence>
<feature type="chain" id="PRO_5019527334" description="Aminopeptidase" evidence="13">
    <location>
        <begin position="21"/>
        <end position="897"/>
    </location>
</feature>
<protein>
    <recommendedName>
        <fullName evidence="12">Aminopeptidase</fullName>
        <ecNumber evidence="12">3.4.11.-</ecNumber>
    </recommendedName>
</protein>
<feature type="active site" description="Proton acceptor" evidence="9">
    <location>
        <position position="327"/>
    </location>
</feature>
<dbReference type="PRINTS" id="PR00756">
    <property type="entry name" value="ALADIPTASE"/>
</dbReference>
<dbReference type="EC" id="3.4.11.-" evidence="12"/>
<dbReference type="SUPFAM" id="SSF63737">
    <property type="entry name" value="Leukotriene A4 hydrolase N-terminal domain"/>
    <property type="match status" value="1"/>
</dbReference>
<comment type="cofactor">
    <cofactor evidence="10 12">
        <name>Zn(2+)</name>
        <dbReference type="ChEBI" id="CHEBI:29105"/>
    </cofactor>
    <text evidence="10 12">Binds 1 zinc ion per subunit.</text>
</comment>
<dbReference type="GO" id="GO:0016020">
    <property type="term" value="C:membrane"/>
    <property type="evidence" value="ECO:0007669"/>
    <property type="project" value="TreeGrafter"/>
</dbReference>
<evidence type="ECO:0000313" key="18">
    <source>
        <dbReference type="Proteomes" id="UP000291562"/>
    </source>
</evidence>
<dbReference type="KEGG" id="xbc:ELE36_08270"/>
<dbReference type="Gene3D" id="1.10.390.10">
    <property type="entry name" value="Neutral Protease Domain 2"/>
    <property type="match status" value="1"/>
</dbReference>
<comment type="catalytic activity">
    <reaction evidence="1">
        <text>Release of an N-terminal amino acid, Xaa-|-Yaa- from a peptide, amide or arylamide. Xaa is preferably Ala, but may be most amino acids including Pro (slow action). When a terminal hydrophobic residue is followed by a prolyl residue, the two may be released as an intact Xaa-Pro dipeptide.</text>
        <dbReference type="EC" id="3.4.11.2"/>
    </reaction>
</comment>
<dbReference type="AlphaFoldDB" id="A0A411HIQ7"/>
<dbReference type="Pfam" id="PF11838">
    <property type="entry name" value="ERAP1_C"/>
    <property type="match status" value="1"/>
</dbReference>
<evidence type="ECO:0000259" key="15">
    <source>
        <dbReference type="Pfam" id="PF11838"/>
    </source>
</evidence>
<evidence type="ECO:0000256" key="7">
    <source>
        <dbReference type="ARBA" id="ARBA00022833"/>
    </source>
</evidence>
<feature type="site" description="Transition state stabilizer" evidence="11">
    <location>
        <position position="411"/>
    </location>
</feature>
<keyword evidence="7 10" id="KW-0862">Zinc</keyword>
<dbReference type="OrthoDB" id="100605at2"/>
<keyword evidence="5 10" id="KW-0479">Metal-binding</keyword>
<evidence type="ECO:0000256" key="8">
    <source>
        <dbReference type="ARBA" id="ARBA00023049"/>
    </source>
</evidence>
<dbReference type="InterPro" id="IPR001930">
    <property type="entry name" value="Peptidase_M1"/>
</dbReference>
<feature type="binding site" evidence="10">
    <location>
        <position position="330"/>
    </location>
    <ligand>
        <name>Zn(2+)</name>
        <dbReference type="ChEBI" id="CHEBI:29105"/>
        <note>catalytic</note>
    </ligand>
</feature>
<feature type="binding site" evidence="10">
    <location>
        <position position="349"/>
    </location>
    <ligand>
        <name>Zn(2+)</name>
        <dbReference type="ChEBI" id="CHEBI:29105"/>
        <note>catalytic</note>
    </ligand>
</feature>
<dbReference type="InterPro" id="IPR027268">
    <property type="entry name" value="Peptidase_M4/M1_CTD_sf"/>
</dbReference>
<evidence type="ECO:0000256" key="9">
    <source>
        <dbReference type="PIRSR" id="PIRSR634016-1"/>
    </source>
</evidence>
<dbReference type="InterPro" id="IPR042097">
    <property type="entry name" value="Aminopeptidase_N-like_N_sf"/>
</dbReference>
<dbReference type="FunFam" id="1.10.390.10:FF:000013">
    <property type="entry name" value="Aminopeptidase N"/>
    <property type="match status" value="1"/>
</dbReference>
<gene>
    <name evidence="17" type="ORF">ELE36_08270</name>
</gene>
<feature type="binding site" evidence="10">
    <location>
        <position position="326"/>
    </location>
    <ligand>
        <name>Zn(2+)</name>
        <dbReference type="ChEBI" id="CHEBI:29105"/>
        <note>catalytic</note>
    </ligand>
</feature>
<dbReference type="Proteomes" id="UP000291562">
    <property type="component" value="Chromosome"/>
</dbReference>
<name>A0A411HIQ7_9GAMM</name>
<organism evidence="17 18">
    <name type="scientific">Pseudolysobacter antarcticus</name>
    <dbReference type="NCBI Taxonomy" id="2511995"/>
    <lineage>
        <taxon>Bacteria</taxon>
        <taxon>Pseudomonadati</taxon>
        <taxon>Pseudomonadota</taxon>
        <taxon>Gammaproteobacteria</taxon>
        <taxon>Lysobacterales</taxon>
        <taxon>Rhodanobacteraceae</taxon>
        <taxon>Pseudolysobacter</taxon>
    </lineage>
</organism>
<comment type="similarity">
    <text evidence="2 12">Belongs to the peptidase M1 family.</text>
</comment>
<feature type="domain" description="Aminopeptidase N-like N-terminal" evidence="16">
    <location>
        <begin position="35"/>
        <end position="213"/>
    </location>
</feature>
<dbReference type="EMBL" id="CP035704">
    <property type="protein sequence ID" value="QBB70361.1"/>
    <property type="molecule type" value="Genomic_DNA"/>
</dbReference>
<sequence>MSFRRGLLSLLLLLPCLLFAAEDVPVGKLSSVAEPLHYWLAFTLDPAADGYSGETRIRIRLNVAVDHLWLHGRDLDVQKVRVSDSHGKSVSAKYQQRNDDGVALVSFGSMLPPQEIELILSFHAKYNTQLEGVYKVKVGSDPYLITQMEPVSARFAFPGFDEPRFKTPFDITLTVPKAQIALANTRQRDEKVSNDAKWKTLTFATTLPLPTYLVAFAVGPWDVVEGKPIAPNAVRTTALPLRAIASRGNGKRLNYVLEQAPNIIAYYEQYTGQPYPYDKLDLLGAPDFGAGAMENAGLIIFRDTLLLLDQNSPADRYRAAFTVMAHEIAHQWFGDLVTAPWWDDIWLNEAFATWAEGKGTVVLQPEFHGDMEHLEARLGAMRNDSLDSARRIRQPITNQGDIENAFDGITYQKGASVLGMFESWLGPEKFRGGIQNYLGGHKFRSGSSDDVVDAVAAASDQGERLKLAMRSFLDQPGTPRIQTEVSCKDGKAQLKLTQSRYLPLGSKADSNAVWDVPVCLRFGHGDTSATQCVLLDKTEASFPIATGGCPEWILPNANASGYYRFSISPEAFGKLAGHLASLSGPEQLVFADAVSSAFHRGELDVAALLDSLPALAASPVPQVATALLDDVEWIREYLVSESQRARFDARIGAIFLPRLLQLGYARKTGEASNDTALRVRLVKFLALRLHVPEVRAALLAQGRKALALDGGGKAQLAAANADLLASVLGVTVQENGAAAIKAMYAELEINHDATSRYAMLAALGASQDAALAEQALNYALGAGVQLSEMRVLFDAQNHELENRAAFWHWYQVHFDAVLKRTPGFAQVGMPRSVSDGRCSSEAADELDKFFRPHVPQITGGARALAQAQESIGLCRALRTQQKPQVLQQWLDQQGAMK</sequence>
<keyword evidence="13" id="KW-0732">Signal</keyword>
<keyword evidence="18" id="KW-1185">Reference proteome</keyword>
<keyword evidence="4 12" id="KW-0645">Protease</keyword>
<dbReference type="Gene3D" id="2.60.40.1910">
    <property type="match status" value="1"/>
</dbReference>
<dbReference type="SUPFAM" id="SSF55486">
    <property type="entry name" value="Metalloproteases ('zincins'), catalytic domain"/>
    <property type="match status" value="1"/>
</dbReference>
<reference evidence="17 18" key="1">
    <citation type="submission" date="2019-01" db="EMBL/GenBank/DDBJ databases">
        <title>Pseudolysobacter antarctica gen. nov., sp. nov., isolated from Fildes Peninsula, Antarctica.</title>
        <authorList>
            <person name="Wei Z."/>
            <person name="Peng F."/>
        </authorList>
    </citation>
    <scope>NUCLEOTIDE SEQUENCE [LARGE SCALE GENOMIC DNA]</scope>
    <source>
        <strain evidence="17 18">AQ6-296</strain>
    </source>
</reference>
<feature type="signal peptide" evidence="13">
    <location>
        <begin position="1"/>
        <end position="20"/>
    </location>
</feature>
<keyword evidence="3 12" id="KW-0031">Aminopeptidase</keyword>
<dbReference type="PANTHER" id="PTHR11533">
    <property type="entry name" value="PROTEASE M1 ZINC METALLOPROTEASE"/>
    <property type="match status" value="1"/>
</dbReference>
<feature type="domain" description="Peptidase M1 membrane alanine aminopeptidase" evidence="14">
    <location>
        <begin position="255"/>
        <end position="463"/>
    </location>
</feature>
<keyword evidence="6 12" id="KW-0378">Hydrolase</keyword>
<dbReference type="GO" id="GO:0016285">
    <property type="term" value="F:alanyl aminopeptidase activity"/>
    <property type="evidence" value="ECO:0007669"/>
    <property type="project" value="UniProtKB-EC"/>
</dbReference>
<dbReference type="Gene3D" id="2.60.40.1730">
    <property type="entry name" value="tricorn interacting facor f3 domain"/>
    <property type="match status" value="1"/>
</dbReference>
<dbReference type="InterPro" id="IPR034016">
    <property type="entry name" value="M1_APN-typ"/>
</dbReference>
<evidence type="ECO:0000256" key="12">
    <source>
        <dbReference type="RuleBase" id="RU364040"/>
    </source>
</evidence>
<dbReference type="InterPro" id="IPR014782">
    <property type="entry name" value="Peptidase_M1_dom"/>
</dbReference>
<dbReference type="Pfam" id="PF01433">
    <property type="entry name" value="Peptidase_M1"/>
    <property type="match status" value="1"/>
</dbReference>
<evidence type="ECO:0000256" key="11">
    <source>
        <dbReference type="PIRSR" id="PIRSR634016-4"/>
    </source>
</evidence>
<dbReference type="GO" id="GO:0005737">
    <property type="term" value="C:cytoplasm"/>
    <property type="evidence" value="ECO:0007669"/>
    <property type="project" value="TreeGrafter"/>
</dbReference>
<dbReference type="Pfam" id="PF17900">
    <property type="entry name" value="Peptidase_M1_N"/>
    <property type="match status" value="1"/>
</dbReference>
<evidence type="ECO:0000256" key="6">
    <source>
        <dbReference type="ARBA" id="ARBA00022801"/>
    </source>
</evidence>
<evidence type="ECO:0000313" key="17">
    <source>
        <dbReference type="EMBL" id="QBB70361.1"/>
    </source>
</evidence>
<dbReference type="PANTHER" id="PTHR11533:SF174">
    <property type="entry name" value="PUROMYCIN-SENSITIVE AMINOPEPTIDASE-RELATED"/>
    <property type="match status" value="1"/>
</dbReference>
<dbReference type="Gene3D" id="1.25.50.20">
    <property type="match status" value="1"/>
</dbReference>